<proteinExistence type="predicted"/>
<organism evidence="2 3">
    <name type="scientific">Acidithiobacillus concretivorus</name>
    <dbReference type="NCBI Taxonomy" id="3063952"/>
    <lineage>
        <taxon>Bacteria</taxon>
        <taxon>Pseudomonadati</taxon>
        <taxon>Pseudomonadota</taxon>
        <taxon>Acidithiobacillia</taxon>
        <taxon>Acidithiobacillales</taxon>
        <taxon>Acidithiobacillaceae</taxon>
        <taxon>Acidithiobacillus</taxon>
    </lineage>
</organism>
<evidence type="ECO:0008006" key="4">
    <source>
        <dbReference type="Google" id="ProtNLM"/>
    </source>
</evidence>
<protein>
    <recommendedName>
        <fullName evidence="4">Sulfur globule protein CV1</fullName>
    </recommendedName>
</protein>
<comment type="caution">
    <text evidence="2">The sequence shown here is derived from an EMBL/GenBank/DDBJ whole genome shotgun (WGS) entry which is preliminary data.</text>
</comment>
<accession>A0ABS5ZVL7</accession>
<sequence length="122" mass="12398">MKSLKKTPMSRKMRSLALMAGVGMAGFMIAAPAYAWGPMPWSGGGGGMPWSGGGMPWSGYSGPMNGNSGPFSGYGGPMQGSEGPWDAGGMNFNGPHGGPMNMNSGNYGGYGQPYQGEYQGGG</sequence>
<name>A0ABS5ZVL7_9PROT</name>
<dbReference type="EMBL" id="JABELD010000163">
    <property type="protein sequence ID" value="MBU2739964.1"/>
    <property type="molecule type" value="Genomic_DNA"/>
</dbReference>
<gene>
    <name evidence="2" type="ORF">HJG40_14505</name>
</gene>
<evidence type="ECO:0000313" key="2">
    <source>
        <dbReference type="EMBL" id="MBU2739964.1"/>
    </source>
</evidence>
<feature type="region of interest" description="Disordered" evidence="1">
    <location>
        <begin position="71"/>
        <end position="92"/>
    </location>
</feature>
<feature type="non-terminal residue" evidence="2">
    <location>
        <position position="122"/>
    </location>
</feature>
<keyword evidence="3" id="KW-1185">Reference proteome</keyword>
<reference evidence="2 3" key="1">
    <citation type="journal article" date="2021" name="ISME J.">
        <title>Genomic evolution of the class Acidithiobacillia: deep-branching Proteobacteria living in extreme acidic conditions.</title>
        <authorList>
            <person name="Moya-Beltran A."/>
            <person name="Beard S."/>
            <person name="Rojas-Villalobos C."/>
            <person name="Issotta F."/>
            <person name="Gallardo Y."/>
            <person name="Ulloa R."/>
            <person name="Giaveno A."/>
            <person name="Degli Esposti M."/>
            <person name="Johnson D.B."/>
            <person name="Quatrini R."/>
        </authorList>
    </citation>
    <scope>NUCLEOTIDE SEQUENCE [LARGE SCALE GENOMIC DNA]</scope>
    <source>
        <strain evidence="2 3">ATCC 19703</strain>
    </source>
</reference>
<evidence type="ECO:0000313" key="3">
    <source>
        <dbReference type="Proteomes" id="UP001197028"/>
    </source>
</evidence>
<evidence type="ECO:0000256" key="1">
    <source>
        <dbReference type="SAM" id="MobiDB-lite"/>
    </source>
</evidence>
<dbReference type="Proteomes" id="UP001197028">
    <property type="component" value="Unassembled WGS sequence"/>
</dbReference>